<gene>
    <name evidence="1" type="ORF">EV44_g5915</name>
</gene>
<dbReference type="OrthoDB" id="3588018at2759"/>
<dbReference type="HOGENOM" id="CLU_1273091_0_0_1"/>
<dbReference type="AlphaFoldDB" id="A0A0B1PA27"/>
<keyword evidence="2" id="KW-1185">Reference proteome</keyword>
<evidence type="ECO:0000313" key="2">
    <source>
        <dbReference type="Proteomes" id="UP000030854"/>
    </source>
</evidence>
<organism evidence="1 2">
    <name type="scientific">Uncinula necator</name>
    <name type="common">Grape powdery mildew</name>
    <dbReference type="NCBI Taxonomy" id="52586"/>
    <lineage>
        <taxon>Eukaryota</taxon>
        <taxon>Fungi</taxon>
        <taxon>Dikarya</taxon>
        <taxon>Ascomycota</taxon>
        <taxon>Pezizomycotina</taxon>
        <taxon>Leotiomycetes</taxon>
        <taxon>Erysiphales</taxon>
        <taxon>Erysiphaceae</taxon>
        <taxon>Erysiphe</taxon>
    </lineage>
</organism>
<dbReference type="EMBL" id="JNVN01000526">
    <property type="protein sequence ID" value="KHJ35108.1"/>
    <property type="molecule type" value="Genomic_DNA"/>
</dbReference>
<comment type="caution">
    <text evidence="1">The sequence shown here is derived from an EMBL/GenBank/DDBJ whole genome shotgun (WGS) entry which is preliminary data.</text>
</comment>
<dbReference type="OMA" id="WWYDAND"/>
<proteinExistence type="predicted"/>
<name>A0A0B1PA27_UNCNE</name>
<evidence type="ECO:0000313" key="1">
    <source>
        <dbReference type="EMBL" id="KHJ35108.1"/>
    </source>
</evidence>
<accession>A0A0B1PA27</accession>
<reference evidence="1 2" key="1">
    <citation type="journal article" date="2014" name="BMC Genomics">
        <title>Adaptive genomic structural variation in the grape powdery mildew pathogen, Erysiphe necator.</title>
        <authorList>
            <person name="Jones L."/>
            <person name="Riaz S."/>
            <person name="Morales-Cruz A."/>
            <person name="Amrine K.C."/>
            <person name="McGuire B."/>
            <person name="Gubler W.D."/>
            <person name="Walker M.A."/>
            <person name="Cantu D."/>
        </authorList>
    </citation>
    <scope>NUCLEOTIDE SEQUENCE [LARGE SCALE GENOMIC DNA]</scope>
    <source>
        <strain evidence="2">c</strain>
    </source>
</reference>
<dbReference type="Proteomes" id="UP000030854">
    <property type="component" value="Unassembled WGS sequence"/>
</dbReference>
<sequence>MFDSLKRTLRGHNGRRRCISSFLPQDRAKEDAANIEAKMALLNLGQRRRSLHELQLPTIPHLKPLTMSVLTAALEDRTWAEKSPPYDSQKPIQRKPVPPQEIWPHNLRLNEAAEFDPKTPLTNKSIHSRARKTLKKRYQSKFTLDFNPPRGLTPRAYDFLWVDEEELDRKVLDDIVWVRQRYAQARKLEPTDQDIIWWYDANDFDDEFTHQTFYKKE</sequence>
<protein>
    <submittedName>
        <fullName evidence="1">Uncharacterized protein</fullName>
    </submittedName>
</protein>